<protein>
    <submittedName>
        <fullName evidence="2">Abi-like protein</fullName>
    </submittedName>
</protein>
<gene>
    <name evidence="3" type="ORF">GA0071312_3245</name>
    <name evidence="2" type="ORF">HLUCCO17_04860</name>
</gene>
<sequence length="237" mass="27429">MRAVTEIGSRGTNRHMADNGQHRVYPHPPIHALAEVISPLRLGTYLNAAGHDVDRALQLYLWNAKIGEAFHLPIQAVEVGLRNRVSDGLRMAFGQEWWRNDAFLSTVQGKRIDDIEVTRRRLRSKNRPMITGQIIAGLSFGFWVAMLAPRYYPPIWSRHLYAAFPHLDSTTTLRAIHRETSAIADFRNRIWHHEPIFRRDLSVDYARCLKILNWLCPTKAAWIKPHCRVAQMLREKP</sequence>
<feature type="transmembrane region" description="Helical" evidence="1">
    <location>
        <begin position="129"/>
        <end position="148"/>
    </location>
</feature>
<evidence type="ECO:0000256" key="1">
    <source>
        <dbReference type="SAM" id="Phobius"/>
    </source>
</evidence>
<dbReference type="Proteomes" id="UP000182800">
    <property type="component" value="Unassembled WGS sequence"/>
</dbReference>
<accession>A0A0P7YCI3</accession>
<dbReference type="EMBL" id="FMBM01000002">
    <property type="protein sequence ID" value="SCC82264.1"/>
    <property type="molecule type" value="Genomic_DNA"/>
</dbReference>
<evidence type="ECO:0000313" key="2">
    <source>
        <dbReference type="EMBL" id="KPQ11811.1"/>
    </source>
</evidence>
<keyword evidence="1" id="KW-0472">Membrane</keyword>
<dbReference type="AlphaFoldDB" id="A0A0P7YCI3"/>
<reference evidence="2 4" key="1">
    <citation type="submission" date="2015-09" db="EMBL/GenBank/DDBJ databases">
        <title>Identification and resolution of microdiversity through metagenomic sequencing of parallel consortia.</title>
        <authorList>
            <person name="Nelson W.C."/>
            <person name="Romine M.F."/>
            <person name="Lindemann S.R."/>
        </authorList>
    </citation>
    <scope>NUCLEOTIDE SEQUENCE [LARGE SCALE GENOMIC DNA]</scope>
    <source>
        <strain evidence="2">HL-109</strain>
    </source>
</reference>
<proteinExistence type="predicted"/>
<keyword evidence="1" id="KW-0812">Transmembrane</keyword>
<dbReference type="EMBL" id="LJSX01000005">
    <property type="protein sequence ID" value="KPQ11811.1"/>
    <property type="molecule type" value="Genomic_DNA"/>
</dbReference>
<organism evidence="2 4">
    <name type="scientific">Saliniramus fredricksonii</name>
    <dbReference type="NCBI Taxonomy" id="1653334"/>
    <lineage>
        <taxon>Bacteria</taxon>
        <taxon>Pseudomonadati</taxon>
        <taxon>Pseudomonadota</taxon>
        <taxon>Alphaproteobacteria</taxon>
        <taxon>Hyphomicrobiales</taxon>
        <taxon>Salinarimonadaceae</taxon>
        <taxon>Saliniramus</taxon>
    </lineage>
</organism>
<evidence type="ECO:0000313" key="4">
    <source>
        <dbReference type="Proteomes" id="UP000050497"/>
    </source>
</evidence>
<evidence type="ECO:0000313" key="3">
    <source>
        <dbReference type="EMBL" id="SCC82264.1"/>
    </source>
</evidence>
<dbReference type="Proteomes" id="UP000050497">
    <property type="component" value="Unassembled WGS sequence"/>
</dbReference>
<keyword evidence="5" id="KW-1185">Reference proteome</keyword>
<keyword evidence="1" id="KW-1133">Transmembrane helix</keyword>
<name>A0A0P7YCI3_9HYPH</name>
<evidence type="ECO:0000313" key="5">
    <source>
        <dbReference type="Proteomes" id="UP000182800"/>
    </source>
</evidence>
<comment type="caution">
    <text evidence="2">The sequence shown here is derived from an EMBL/GenBank/DDBJ whole genome shotgun (WGS) entry which is preliminary data.</text>
</comment>
<dbReference type="STRING" id="1653334.GA0071312_3245"/>
<reference evidence="3 5" key="2">
    <citation type="submission" date="2016-08" db="EMBL/GenBank/DDBJ databases">
        <authorList>
            <person name="Varghese N."/>
            <person name="Submissions Spin"/>
        </authorList>
    </citation>
    <scope>NUCLEOTIDE SEQUENCE [LARGE SCALE GENOMIC DNA]</scope>
    <source>
        <strain evidence="3 5">HL-109</strain>
    </source>
</reference>